<dbReference type="GeneID" id="36408679"/>
<evidence type="ECO:0000256" key="1">
    <source>
        <dbReference type="ARBA" id="ARBA00002180"/>
    </source>
</evidence>
<keyword evidence="2" id="KW-1188">Viral release from host cell</keyword>
<keyword evidence="6" id="KW-0547">Nucleotide-binding</keyword>
<dbReference type="GO" id="GO:0004519">
    <property type="term" value="F:endonuclease activity"/>
    <property type="evidence" value="ECO:0007669"/>
    <property type="project" value="UniProtKB-KW"/>
</dbReference>
<name>A0A0P1AQ44_PLAHL</name>
<keyword evidence="4" id="KW-0540">Nuclease</keyword>
<keyword evidence="13" id="KW-0808">Transferase</keyword>
<dbReference type="InterPro" id="IPR054722">
    <property type="entry name" value="PolX-like_BBD"/>
</dbReference>
<dbReference type="GO" id="GO:0006310">
    <property type="term" value="P:DNA recombination"/>
    <property type="evidence" value="ECO:0007669"/>
    <property type="project" value="UniProtKB-KW"/>
</dbReference>
<protein>
    <submittedName>
        <fullName evidence="17">FOG: Transposon-encoded proteins with TYA, reverse transcriptase, integrase domains in various combinations</fullName>
    </submittedName>
</protein>
<dbReference type="PANTHER" id="PTHR42648:SF11">
    <property type="entry name" value="TRANSPOSON TY4-P GAG-POL POLYPROTEIN"/>
    <property type="match status" value="1"/>
</dbReference>
<evidence type="ECO:0000259" key="16">
    <source>
        <dbReference type="PROSITE" id="PS50994"/>
    </source>
</evidence>
<dbReference type="GO" id="GO:0046872">
    <property type="term" value="F:metal ion binding"/>
    <property type="evidence" value="ECO:0007669"/>
    <property type="project" value="UniProtKB-KW"/>
</dbReference>
<comment type="function">
    <text evidence="1">The aspartyl protease (PR) mediates the proteolytic cleavages of the Gag and Gag-Pol polyproteins after assembly of the VLP.</text>
</comment>
<dbReference type="STRING" id="4781.A0A0P1AQ44"/>
<dbReference type="InterPro" id="IPR012337">
    <property type="entry name" value="RNaseH-like_sf"/>
</dbReference>
<evidence type="ECO:0000313" key="18">
    <source>
        <dbReference type="Proteomes" id="UP000054928"/>
    </source>
</evidence>
<dbReference type="InterPro" id="IPR036397">
    <property type="entry name" value="RNaseH_sf"/>
</dbReference>
<keyword evidence="14" id="KW-0917">Virion maturation</keyword>
<reference evidence="18" key="1">
    <citation type="submission" date="2014-09" db="EMBL/GenBank/DDBJ databases">
        <authorList>
            <person name="Sharma Rahul"/>
            <person name="Thines Marco"/>
        </authorList>
    </citation>
    <scope>NUCLEOTIDE SEQUENCE [LARGE SCALE GENOMIC DNA]</scope>
</reference>
<dbReference type="InterPro" id="IPR039537">
    <property type="entry name" value="Retrotran_Ty1/copia-like"/>
</dbReference>
<dbReference type="RefSeq" id="XP_024579798.1">
    <property type="nucleotide sequence ID" value="XM_024729419.1"/>
</dbReference>
<keyword evidence="7" id="KW-0255">Endonuclease</keyword>
<evidence type="ECO:0000256" key="9">
    <source>
        <dbReference type="ARBA" id="ARBA00022840"/>
    </source>
</evidence>
<evidence type="ECO:0000256" key="7">
    <source>
        <dbReference type="ARBA" id="ARBA00022759"/>
    </source>
</evidence>
<dbReference type="GO" id="GO:0006508">
    <property type="term" value="P:proteolysis"/>
    <property type="evidence" value="ECO:0007669"/>
    <property type="project" value="UniProtKB-KW"/>
</dbReference>
<keyword evidence="3" id="KW-0645">Protease</keyword>
<keyword evidence="9" id="KW-0067">ATP-binding</keyword>
<evidence type="ECO:0000256" key="6">
    <source>
        <dbReference type="ARBA" id="ARBA00022741"/>
    </source>
</evidence>
<dbReference type="PANTHER" id="PTHR42648">
    <property type="entry name" value="TRANSPOSASE, PUTATIVE-RELATED"/>
    <property type="match status" value="1"/>
</dbReference>
<dbReference type="Pfam" id="PF22936">
    <property type="entry name" value="Pol_BBD"/>
    <property type="match status" value="1"/>
</dbReference>
<evidence type="ECO:0000256" key="2">
    <source>
        <dbReference type="ARBA" id="ARBA00022612"/>
    </source>
</evidence>
<keyword evidence="10" id="KW-0460">Magnesium</keyword>
<proteinExistence type="predicted"/>
<keyword evidence="5" id="KW-0479">Metal-binding</keyword>
<accession>A0A0P1AQ44</accession>
<evidence type="ECO:0000256" key="13">
    <source>
        <dbReference type="ARBA" id="ARBA00022932"/>
    </source>
</evidence>
<evidence type="ECO:0000256" key="15">
    <source>
        <dbReference type="ARBA" id="ARBA00023172"/>
    </source>
</evidence>
<keyword evidence="15" id="KW-0233">DNA recombination</keyword>
<keyword evidence="8" id="KW-0378">Hydrolase</keyword>
<dbReference type="GO" id="GO:0003887">
    <property type="term" value="F:DNA-directed DNA polymerase activity"/>
    <property type="evidence" value="ECO:0007669"/>
    <property type="project" value="UniProtKB-KW"/>
</dbReference>
<evidence type="ECO:0000256" key="14">
    <source>
        <dbReference type="ARBA" id="ARBA00023113"/>
    </source>
</evidence>
<dbReference type="GO" id="GO:0015074">
    <property type="term" value="P:DNA integration"/>
    <property type="evidence" value="ECO:0007669"/>
    <property type="project" value="UniProtKB-KW"/>
</dbReference>
<dbReference type="Pfam" id="PF00665">
    <property type="entry name" value="rve"/>
    <property type="match status" value="1"/>
</dbReference>
<evidence type="ECO:0000256" key="4">
    <source>
        <dbReference type="ARBA" id="ARBA00022722"/>
    </source>
</evidence>
<dbReference type="PROSITE" id="PS50994">
    <property type="entry name" value="INTEGRASE"/>
    <property type="match status" value="1"/>
</dbReference>
<keyword evidence="13" id="KW-0548">Nucleotidyltransferase</keyword>
<dbReference type="OrthoDB" id="110542at2759"/>
<evidence type="ECO:0000256" key="5">
    <source>
        <dbReference type="ARBA" id="ARBA00022723"/>
    </source>
</evidence>
<dbReference type="AlphaFoldDB" id="A0A0P1AQ44"/>
<evidence type="ECO:0000256" key="11">
    <source>
        <dbReference type="ARBA" id="ARBA00022908"/>
    </source>
</evidence>
<dbReference type="GO" id="GO:0005524">
    <property type="term" value="F:ATP binding"/>
    <property type="evidence" value="ECO:0007669"/>
    <property type="project" value="UniProtKB-KW"/>
</dbReference>
<evidence type="ECO:0000256" key="12">
    <source>
        <dbReference type="ARBA" id="ARBA00022918"/>
    </source>
</evidence>
<dbReference type="OMA" id="HTHHENT"/>
<dbReference type="EMBL" id="CCYD01000666">
    <property type="protein sequence ID" value="CEG43429.1"/>
    <property type="molecule type" value="Genomic_DNA"/>
</dbReference>
<dbReference type="Gene3D" id="3.30.420.10">
    <property type="entry name" value="Ribonuclease H-like superfamily/Ribonuclease H"/>
    <property type="match status" value="1"/>
</dbReference>
<sequence length="353" mass="39813">MDEKSDWFLASGASSHMSPERKDFHTYRELKESIGITIADGESLHTVGMDDIHMQCLQSRIVKIVDALHIPGLDRRLLSAAILTLKGLTASFGTKECTIFRGKESIATVPQAINVYRVKNQAQTLSVIDHQERPRDWKLWHARLGHTHHENTKRVVDASDGIPGGLQRGRCQDLCGGCMLGTKTVMQFPKQTNRGTTRVLQLVHTDLMRPMKVTSTGGAKYVLLFTDDYSRYICAHFLKSKTEVTNRFRDYKAKMEVQLGARIKIVRSDNRTEFYNKKLSKISVDGGIIHQRSAPCSPQQNGLAERTNRTVMEMARSTMMFKAFETRCWADAVNTGVYLSNRMSSTVNTDITP</sequence>
<dbReference type="GO" id="GO:0003964">
    <property type="term" value="F:RNA-directed DNA polymerase activity"/>
    <property type="evidence" value="ECO:0007669"/>
    <property type="project" value="UniProtKB-KW"/>
</dbReference>
<evidence type="ECO:0000256" key="10">
    <source>
        <dbReference type="ARBA" id="ARBA00022842"/>
    </source>
</evidence>
<evidence type="ECO:0000256" key="3">
    <source>
        <dbReference type="ARBA" id="ARBA00022670"/>
    </source>
</evidence>
<feature type="domain" description="Integrase catalytic" evidence="16">
    <location>
        <begin position="185"/>
        <end position="353"/>
    </location>
</feature>
<dbReference type="SUPFAM" id="SSF53098">
    <property type="entry name" value="Ribonuclease H-like"/>
    <property type="match status" value="1"/>
</dbReference>
<dbReference type="GO" id="GO:0008233">
    <property type="term" value="F:peptidase activity"/>
    <property type="evidence" value="ECO:0007669"/>
    <property type="project" value="UniProtKB-KW"/>
</dbReference>
<keyword evidence="12 17" id="KW-0695">RNA-directed DNA polymerase</keyword>
<organism evidence="17 18">
    <name type="scientific">Plasmopara halstedii</name>
    <name type="common">Downy mildew of sunflower</name>
    <dbReference type="NCBI Taxonomy" id="4781"/>
    <lineage>
        <taxon>Eukaryota</taxon>
        <taxon>Sar</taxon>
        <taxon>Stramenopiles</taxon>
        <taxon>Oomycota</taxon>
        <taxon>Peronosporomycetes</taxon>
        <taxon>Peronosporales</taxon>
        <taxon>Peronosporaceae</taxon>
        <taxon>Plasmopara</taxon>
    </lineage>
</organism>
<dbReference type="InterPro" id="IPR001584">
    <property type="entry name" value="Integrase_cat-core"/>
</dbReference>
<dbReference type="GO" id="GO:0003676">
    <property type="term" value="F:nucleic acid binding"/>
    <property type="evidence" value="ECO:0007669"/>
    <property type="project" value="InterPro"/>
</dbReference>
<keyword evidence="18" id="KW-1185">Reference proteome</keyword>
<keyword evidence="13" id="KW-0239">DNA-directed DNA polymerase</keyword>
<evidence type="ECO:0000313" key="17">
    <source>
        <dbReference type="EMBL" id="CEG43429.1"/>
    </source>
</evidence>
<keyword evidence="11" id="KW-0229">DNA integration</keyword>
<evidence type="ECO:0000256" key="8">
    <source>
        <dbReference type="ARBA" id="ARBA00022801"/>
    </source>
</evidence>
<dbReference type="Proteomes" id="UP000054928">
    <property type="component" value="Unassembled WGS sequence"/>
</dbReference>